<dbReference type="EMBL" id="JALJOV010000331">
    <property type="protein sequence ID" value="KAK9864622.1"/>
    <property type="molecule type" value="Genomic_DNA"/>
</dbReference>
<keyword evidence="16" id="KW-0175">Coiled coil</keyword>
<dbReference type="FunFam" id="3.40.50.300:FF:000925">
    <property type="entry name" value="DNA mismatch repair protein MSH2"/>
    <property type="match status" value="1"/>
</dbReference>
<evidence type="ECO:0000256" key="8">
    <source>
        <dbReference type="ARBA" id="ARBA00022840"/>
    </source>
</evidence>
<name>A0AAW1T6H0_9CHLO</name>
<dbReference type="Pfam" id="PF01624">
    <property type="entry name" value="MutS_I"/>
    <property type="match status" value="1"/>
</dbReference>
<evidence type="ECO:0000256" key="4">
    <source>
        <dbReference type="ARBA" id="ARBA00018426"/>
    </source>
</evidence>
<sequence>METAAPENAAPELVLDDKTQRQFVTWFRGLPQEPSIVRFFDRKGFYSVHGESAVELARKFYRTTAAVRTIGDAATGLQGVTLNRNLYETVLRDLLCEGTEHTVQLYEGHGASWKLAREASPGKLGAFEDELFRNSDMADVPVVMAVALSYVEGHRTVGIAFADTARRQLGACEFTDDEHFCNLELAVVQLGARECMLAKEPDTSGQAADAARLREVIGRCGALASERPKALFSAKDLETDLGRLLKGGNIEQHRDVLERPLAASALAAVLGFTEVMADSSNLGHFTLGLHDMGRYMRLDAAAQRALNVMKSRADANDAFSLYGLMNRCKTVMGKRLLKVWLKQPLVKVDEIQTRHDIVDAFVNDPHLRQSLRDEHFRGMPDVERLARKLERRKTSLADLCQLYRASSKLPMIEHALLSYEGPYADLLKTRYVDGLAEAHDAEHLTKFEELLEAAIDLDRVPDEYLICASYDAGLKELRAQKESLEKKIDKLANDAANDLGLVMDKTIKLEWHRVNNARTRCLRITSKEEKAVRGKLTSGRFMTLETRKDGTKFTNRALKDAADRLSALASQYDNTQKQLVEQVVGVAHTFVEVWETVAGMLTELDVLLGFAELAVCAPTPYVRPTMLGPEAGELKLVGCRHPCVEAQDGVDYIKNDCCLERGESWFQIITGPNMGGKSTYIRQVGVCVLMAQVGCFVPCDEARIAVRDCIFARVGAGDCQLRGVSTFMAEMLETAAILKGATDKSLVIIDELGRGTSTYDGFGLAWAISEHIMEVIGCPTLFATHFHELTSLQGQVGVANRHVKTAIDEQSGKLTMLYQVAPGACDQSFGIHVAEFAHFPPSVVELAKQKAAELEDFSEPAMIAEAESAGSKRKRSDAADDDEAAAMRVLALVSGGKDSCYAAQLCEGYGHTVVALGNLLPSDQSVDELDSHMYQTVGHQVLAGYAAGMGLPLFRRQIHGTSIQKELAYQATGGDEVEDLVALLAYAQQQLPGLEAVASGAIASDYQRTRVENLCRLYGSNICGEGGEYETLALGGPLFRHATIHLDAWDVRLHSPDSVAPVGVLHPVDFYLIPTPGCAHTHQAEAAARTPDEEATQGVSSSLAGVITVPPDFWAAPMRRGQPADARPAGANDDVAIRTTTGSAAATAWAVDAALAAICRALGASGLSLGEALFVHLYLADMDHFGAANKAYNPHMPPVNPPARACVQACLPPERPVAMDVLVPCHPGGRRALHVQSISSWAPACIGPYSQATSHQDVLYMAGQLGLDPATMALVQPSSSLPPPGALAEAQHSRAFAVALAEAKRSLESCQAVAIAMGCDLPQGLLAATTFVAHAAAAAEAMQSFLAGSLSANMQAASESDSEEAAADPGLPLEPHLTPPAMQRQWTPLQLYVAVPGLPKGARIEIQPIACTPASGPPSPPSSETDDEGPSSQPVTGIASVTSPGSVGGIGYGLRSDASNAMGSSSSDVGNGGMGSMWSAAVASIAKLNGLEPPTAVGLQQPEGVLPRPTLMGWPGALENISMQATFAHEPPQSQQLPQPQLSRQPHMAAQPPSADLLQAGTLQQIATEHSSSDSVYLYAYVAAGMAPCRQPQSDGDDASADACSYEAQQLCHPEEEISSHKPQRDCGDTGASAQPEDASWEGVLQDCLAELPVHATIIPVAAVGINACMAAALCLEMHARATITT</sequence>
<keyword evidence="9" id="KW-0238">DNA-binding</keyword>
<dbReference type="SUPFAM" id="SSF52402">
    <property type="entry name" value="Adenine nucleotide alpha hydrolases-like"/>
    <property type="match status" value="1"/>
</dbReference>
<evidence type="ECO:0000313" key="19">
    <source>
        <dbReference type="EMBL" id="KAK9864622.1"/>
    </source>
</evidence>
<comment type="caution">
    <text evidence="19">The sequence shown here is derived from an EMBL/GenBank/DDBJ whole genome shotgun (WGS) entry which is preliminary data.</text>
</comment>
<proteinExistence type="inferred from homology"/>
<dbReference type="InterPro" id="IPR027417">
    <property type="entry name" value="P-loop_NTPase"/>
</dbReference>
<protein>
    <recommendedName>
        <fullName evidence="15">DNA mismatch repair protein MSH2</fullName>
        <ecNumber evidence="3">6.3.1.14</ecNumber>
    </recommendedName>
    <alternativeName>
        <fullName evidence="5">DNA mismatch repair protein Msh2</fullName>
    </alternativeName>
    <alternativeName>
        <fullName evidence="12">Diphthamide synthase</fullName>
    </alternativeName>
    <alternativeName>
        <fullName evidence="13">Diphthamide synthetase</fullName>
    </alternativeName>
    <alternativeName>
        <fullName evidence="4">Diphthine--ammonia ligase</fullName>
    </alternativeName>
</protein>
<evidence type="ECO:0000256" key="15">
    <source>
        <dbReference type="ARBA" id="ARBA00073545"/>
    </source>
</evidence>
<dbReference type="InterPro" id="IPR035959">
    <property type="entry name" value="RutC-like_sf"/>
</dbReference>
<feature type="region of interest" description="Disordered" evidence="17">
    <location>
        <begin position="1356"/>
        <end position="1380"/>
    </location>
</feature>
<dbReference type="Pfam" id="PF05192">
    <property type="entry name" value="MutS_III"/>
    <property type="match status" value="1"/>
</dbReference>
<dbReference type="InterPro" id="IPR014729">
    <property type="entry name" value="Rossmann-like_a/b/a_fold"/>
</dbReference>
<feature type="compositionally biased region" description="Basic and acidic residues" evidence="17">
    <location>
        <begin position="1615"/>
        <end position="1628"/>
    </location>
</feature>
<feature type="coiled-coil region" evidence="16">
    <location>
        <begin position="467"/>
        <end position="494"/>
    </location>
</feature>
<comment type="similarity">
    <text evidence="2">Belongs to the DNA mismatch repair MutS family.</text>
</comment>
<dbReference type="Gene3D" id="3.40.50.300">
    <property type="entry name" value="P-loop containing nucleotide triphosphate hydrolases"/>
    <property type="match status" value="1"/>
</dbReference>
<dbReference type="SMART" id="SM00533">
    <property type="entry name" value="MUTSd"/>
    <property type="match status" value="1"/>
</dbReference>
<dbReference type="InterPro" id="IPR016151">
    <property type="entry name" value="DNA_mismatch_repair_MutS_N"/>
</dbReference>
<dbReference type="PANTHER" id="PTHR11361:SF35">
    <property type="entry name" value="DNA MISMATCH REPAIR PROTEIN MSH2"/>
    <property type="match status" value="1"/>
</dbReference>
<dbReference type="PROSITE" id="PS00486">
    <property type="entry name" value="DNA_MISMATCH_REPAIR_2"/>
    <property type="match status" value="1"/>
</dbReference>
<dbReference type="FunFam" id="3.30.420.110:FF:000002">
    <property type="entry name" value="DNA mismatch repair protein"/>
    <property type="match status" value="1"/>
</dbReference>
<evidence type="ECO:0000256" key="9">
    <source>
        <dbReference type="ARBA" id="ARBA00023125"/>
    </source>
</evidence>
<feature type="region of interest" description="Disordered" evidence="17">
    <location>
        <begin position="1615"/>
        <end position="1638"/>
    </location>
</feature>
<evidence type="ECO:0000256" key="12">
    <source>
        <dbReference type="ARBA" id="ARBA00029814"/>
    </source>
</evidence>
<dbReference type="Pfam" id="PF00488">
    <property type="entry name" value="MutS_V"/>
    <property type="match status" value="1"/>
</dbReference>
<feature type="region of interest" description="Disordered" evidence="17">
    <location>
        <begin position="1529"/>
        <end position="1551"/>
    </location>
</feature>
<dbReference type="SUPFAM" id="SSF48334">
    <property type="entry name" value="DNA repair protein MutS, domain III"/>
    <property type="match status" value="1"/>
</dbReference>
<dbReference type="InterPro" id="IPR007696">
    <property type="entry name" value="DNA_mismatch_repair_MutS_core"/>
</dbReference>
<evidence type="ECO:0000256" key="2">
    <source>
        <dbReference type="ARBA" id="ARBA00006271"/>
    </source>
</evidence>
<dbReference type="EC" id="6.3.1.14" evidence="3"/>
<evidence type="ECO:0000256" key="16">
    <source>
        <dbReference type="SAM" id="Coils"/>
    </source>
</evidence>
<gene>
    <name evidence="19" type="ORF">WJX84_005630</name>
</gene>
<dbReference type="FunFam" id="1.10.1420.10:FF:000003">
    <property type="entry name" value="DNA mismatch repair protein"/>
    <property type="match status" value="1"/>
</dbReference>
<keyword evidence="20" id="KW-1185">Reference proteome</keyword>
<comment type="subcellular location">
    <subcellularLocation>
        <location evidence="1">Nucleus</location>
    </subcellularLocation>
</comment>
<accession>A0AAW1T6H0</accession>
<keyword evidence="11" id="KW-0539">Nucleus</keyword>
<dbReference type="Pfam" id="PF05190">
    <property type="entry name" value="MutS_IV"/>
    <property type="match status" value="1"/>
</dbReference>
<dbReference type="GO" id="GO:0051053">
    <property type="term" value="P:negative regulation of DNA metabolic process"/>
    <property type="evidence" value="ECO:0007669"/>
    <property type="project" value="UniProtKB-ARBA"/>
</dbReference>
<feature type="domain" description="DNA mismatch repair proteins mutS family" evidence="18">
    <location>
        <begin position="745"/>
        <end position="761"/>
    </location>
</feature>
<dbReference type="Gene3D" id="3.30.1330.40">
    <property type="entry name" value="RutC-like"/>
    <property type="match status" value="2"/>
</dbReference>
<dbReference type="GO" id="GO:0006312">
    <property type="term" value="P:mitotic recombination"/>
    <property type="evidence" value="ECO:0007669"/>
    <property type="project" value="TreeGrafter"/>
</dbReference>
<evidence type="ECO:0000256" key="13">
    <source>
        <dbReference type="ARBA" id="ARBA00031552"/>
    </source>
</evidence>
<dbReference type="CDD" id="cd03285">
    <property type="entry name" value="ABC_MSH2_euk"/>
    <property type="match status" value="1"/>
</dbReference>
<dbReference type="Pfam" id="PF01042">
    <property type="entry name" value="Ribonuc_L-PSP"/>
    <property type="match status" value="1"/>
</dbReference>
<dbReference type="FunFam" id="3.40.50.620:FF:000145">
    <property type="entry name" value="ATP-binding domain containing protein"/>
    <property type="match status" value="1"/>
</dbReference>
<evidence type="ECO:0000256" key="1">
    <source>
        <dbReference type="ARBA" id="ARBA00004123"/>
    </source>
</evidence>
<reference evidence="19 20" key="1">
    <citation type="journal article" date="2024" name="Nat. Commun.">
        <title>Phylogenomics reveals the evolutionary origins of lichenization in chlorophyte algae.</title>
        <authorList>
            <person name="Puginier C."/>
            <person name="Libourel C."/>
            <person name="Otte J."/>
            <person name="Skaloud P."/>
            <person name="Haon M."/>
            <person name="Grisel S."/>
            <person name="Petersen M."/>
            <person name="Berrin J.G."/>
            <person name="Delaux P.M."/>
            <person name="Dal Grande F."/>
            <person name="Keller J."/>
        </authorList>
    </citation>
    <scope>NUCLEOTIDE SEQUENCE [LARGE SCALE GENOMIC DNA]</scope>
    <source>
        <strain evidence="19 20">SAG 2523</strain>
    </source>
</reference>
<dbReference type="Gene3D" id="3.40.1170.10">
    <property type="entry name" value="DNA repair protein MutS, domain I"/>
    <property type="match status" value="1"/>
</dbReference>
<dbReference type="GO" id="GO:0005524">
    <property type="term" value="F:ATP binding"/>
    <property type="evidence" value="ECO:0007669"/>
    <property type="project" value="UniProtKB-KW"/>
</dbReference>
<dbReference type="InterPro" id="IPR007861">
    <property type="entry name" value="DNA_mismatch_repair_MutS_clamp"/>
</dbReference>
<dbReference type="GO" id="GO:0006298">
    <property type="term" value="P:mismatch repair"/>
    <property type="evidence" value="ECO:0007669"/>
    <property type="project" value="InterPro"/>
</dbReference>
<evidence type="ECO:0000256" key="6">
    <source>
        <dbReference type="ARBA" id="ARBA00022741"/>
    </source>
</evidence>
<keyword evidence="8" id="KW-0067">ATP-binding</keyword>
<dbReference type="GO" id="GO:0017178">
    <property type="term" value="F:diphthine-ammonia ligase activity"/>
    <property type="evidence" value="ECO:0007669"/>
    <property type="project" value="UniProtKB-EC"/>
</dbReference>
<dbReference type="GO" id="GO:0032301">
    <property type="term" value="C:MutSalpha complex"/>
    <property type="evidence" value="ECO:0007669"/>
    <property type="project" value="TreeGrafter"/>
</dbReference>
<keyword evidence="7" id="KW-0227">DNA damage</keyword>
<evidence type="ECO:0000256" key="11">
    <source>
        <dbReference type="ARBA" id="ARBA00023242"/>
    </source>
</evidence>
<dbReference type="SMART" id="SM00534">
    <property type="entry name" value="MUTSac"/>
    <property type="match status" value="1"/>
</dbReference>
<feature type="compositionally biased region" description="Polar residues" evidence="17">
    <location>
        <begin position="1433"/>
        <end position="1444"/>
    </location>
</feature>
<dbReference type="InterPro" id="IPR000432">
    <property type="entry name" value="DNA_mismatch_repair_MutS_C"/>
</dbReference>
<dbReference type="Pfam" id="PF05188">
    <property type="entry name" value="MutS_II"/>
    <property type="match status" value="1"/>
</dbReference>
<keyword evidence="10" id="KW-0234">DNA repair</keyword>
<dbReference type="GO" id="GO:0140664">
    <property type="term" value="F:ATP-dependent DNA damage sensor activity"/>
    <property type="evidence" value="ECO:0007669"/>
    <property type="project" value="InterPro"/>
</dbReference>
<evidence type="ECO:0000256" key="17">
    <source>
        <dbReference type="SAM" id="MobiDB-lite"/>
    </source>
</evidence>
<dbReference type="PANTHER" id="PTHR11361">
    <property type="entry name" value="DNA MISMATCH REPAIR PROTEIN MUTS FAMILY MEMBER"/>
    <property type="match status" value="1"/>
</dbReference>
<evidence type="ECO:0000313" key="20">
    <source>
        <dbReference type="Proteomes" id="UP001485043"/>
    </source>
</evidence>
<dbReference type="InterPro" id="IPR007695">
    <property type="entry name" value="DNA_mismatch_repair_MutS-lik_N"/>
</dbReference>
<feature type="region of interest" description="Disordered" evidence="17">
    <location>
        <begin position="1410"/>
        <end position="1444"/>
    </location>
</feature>
<dbReference type="GO" id="GO:0030983">
    <property type="term" value="F:mismatched DNA binding"/>
    <property type="evidence" value="ECO:0007669"/>
    <property type="project" value="InterPro"/>
</dbReference>
<dbReference type="InterPro" id="IPR045076">
    <property type="entry name" value="MutS"/>
</dbReference>
<dbReference type="CDD" id="cd01994">
    <property type="entry name" value="AANH_PF0828-like"/>
    <property type="match status" value="1"/>
</dbReference>
<dbReference type="InterPro" id="IPR002761">
    <property type="entry name" value="Diphthami_syn_dom"/>
</dbReference>
<dbReference type="Proteomes" id="UP001485043">
    <property type="component" value="Unassembled WGS sequence"/>
</dbReference>
<dbReference type="InterPro" id="IPR032642">
    <property type="entry name" value="Msh2_ATP-bd"/>
</dbReference>
<organism evidence="19 20">
    <name type="scientific">Apatococcus fuscideae</name>
    <dbReference type="NCBI Taxonomy" id="2026836"/>
    <lineage>
        <taxon>Eukaryota</taxon>
        <taxon>Viridiplantae</taxon>
        <taxon>Chlorophyta</taxon>
        <taxon>core chlorophytes</taxon>
        <taxon>Trebouxiophyceae</taxon>
        <taxon>Chlorellales</taxon>
        <taxon>Chlorellaceae</taxon>
        <taxon>Apatococcus</taxon>
    </lineage>
</organism>
<evidence type="ECO:0000256" key="7">
    <source>
        <dbReference type="ARBA" id="ARBA00022763"/>
    </source>
</evidence>
<dbReference type="SUPFAM" id="SSF52540">
    <property type="entry name" value="P-loop containing nucleoside triphosphate hydrolases"/>
    <property type="match status" value="1"/>
</dbReference>
<dbReference type="InterPro" id="IPR007860">
    <property type="entry name" value="DNA_mmatch_repair_MutS_con_dom"/>
</dbReference>
<evidence type="ECO:0000256" key="10">
    <source>
        <dbReference type="ARBA" id="ARBA00023204"/>
    </source>
</evidence>
<dbReference type="Gene3D" id="3.30.420.110">
    <property type="entry name" value="MutS, connector domain"/>
    <property type="match status" value="1"/>
</dbReference>
<keyword evidence="6" id="KW-0547">Nucleotide-binding</keyword>
<dbReference type="Gene3D" id="1.10.1420.10">
    <property type="match status" value="2"/>
</dbReference>
<evidence type="ECO:0000256" key="14">
    <source>
        <dbReference type="ARBA" id="ARBA00048108"/>
    </source>
</evidence>
<dbReference type="Gene3D" id="3.40.50.620">
    <property type="entry name" value="HUPs"/>
    <property type="match status" value="1"/>
</dbReference>
<dbReference type="SUPFAM" id="SSF55298">
    <property type="entry name" value="YjgF-like"/>
    <property type="match status" value="2"/>
</dbReference>
<dbReference type="Pfam" id="PF01902">
    <property type="entry name" value="Diphthami_syn_2"/>
    <property type="match status" value="1"/>
</dbReference>
<evidence type="ECO:0000259" key="18">
    <source>
        <dbReference type="PROSITE" id="PS00486"/>
    </source>
</evidence>
<dbReference type="InterPro" id="IPR036678">
    <property type="entry name" value="MutS_con_dom_sf"/>
</dbReference>
<feature type="compositionally biased region" description="Low complexity" evidence="17">
    <location>
        <begin position="1531"/>
        <end position="1546"/>
    </location>
</feature>
<dbReference type="InterPro" id="IPR036187">
    <property type="entry name" value="DNA_mismatch_repair_MutS_sf"/>
</dbReference>
<comment type="catalytic activity">
    <reaction evidence="14">
        <text>diphthine-[translation elongation factor 2] + NH4(+) + ATP = diphthamide-[translation elongation factor 2] + AMP + diphosphate + H(+)</text>
        <dbReference type="Rhea" id="RHEA:19753"/>
        <dbReference type="Rhea" id="RHEA-COMP:10172"/>
        <dbReference type="Rhea" id="RHEA-COMP:10174"/>
        <dbReference type="ChEBI" id="CHEBI:15378"/>
        <dbReference type="ChEBI" id="CHEBI:16692"/>
        <dbReference type="ChEBI" id="CHEBI:28938"/>
        <dbReference type="ChEBI" id="CHEBI:30616"/>
        <dbReference type="ChEBI" id="CHEBI:33019"/>
        <dbReference type="ChEBI" id="CHEBI:82696"/>
        <dbReference type="ChEBI" id="CHEBI:456215"/>
        <dbReference type="EC" id="6.3.1.14"/>
    </reaction>
</comment>
<dbReference type="InterPro" id="IPR006175">
    <property type="entry name" value="YjgF/YER057c/UK114"/>
</dbReference>
<evidence type="ECO:0000256" key="5">
    <source>
        <dbReference type="ARBA" id="ARBA00019549"/>
    </source>
</evidence>
<evidence type="ECO:0000256" key="3">
    <source>
        <dbReference type="ARBA" id="ARBA00012089"/>
    </source>
</evidence>